<dbReference type="GO" id="GO:0030677">
    <property type="term" value="C:ribonuclease P complex"/>
    <property type="evidence" value="ECO:0007669"/>
    <property type="project" value="TreeGrafter"/>
</dbReference>
<dbReference type="AlphaFoldDB" id="A0A4D6XSG1"/>
<dbReference type="Proteomes" id="UP000298759">
    <property type="component" value="Chromosome"/>
</dbReference>
<evidence type="ECO:0000256" key="2">
    <source>
        <dbReference type="ARBA" id="ARBA00022722"/>
    </source>
</evidence>
<comment type="subunit">
    <text evidence="6">Consists of a catalytic RNA component (M1 or rnpB) and a protein subunit.</text>
</comment>
<dbReference type="NCBIfam" id="TIGR00188">
    <property type="entry name" value="rnpA"/>
    <property type="match status" value="1"/>
</dbReference>
<keyword evidence="5 6" id="KW-0694">RNA-binding</keyword>
<dbReference type="GO" id="GO:0042781">
    <property type="term" value="F:3'-tRNA processing endoribonuclease activity"/>
    <property type="evidence" value="ECO:0007669"/>
    <property type="project" value="TreeGrafter"/>
</dbReference>
<dbReference type="InterPro" id="IPR014721">
    <property type="entry name" value="Ribsml_uS5_D2-typ_fold_subgr"/>
</dbReference>
<evidence type="ECO:0000256" key="4">
    <source>
        <dbReference type="ARBA" id="ARBA00022801"/>
    </source>
</evidence>
<dbReference type="GO" id="GO:0004526">
    <property type="term" value="F:ribonuclease P activity"/>
    <property type="evidence" value="ECO:0007669"/>
    <property type="project" value="UniProtKB-UniRule"/>
</dbReference>
<dbReference type="PANTHER" id="PTHR33992">
    <property type="entry name" value="RIBONUCLEASE P PROTEIN COMPONENT"/>
    <property type="match status" value="1"/>
</dbReference>
<evidence type="ECO:0000256" key="3">
    <source>
        <dbReference type="ARBA" id="ARBA00022759"/>
    </source>
</evidence>
<dbReference type="GO" id="GO:0001682">
    <property type="term" value="P:tRNA 5'-leader removal"/>
    <property type="evidence" value="ECO:0007669"/>
    <property type="project" value="UniProtKB-UniRule"/>
</dbReference>
<keyword evidence="1 6" id="KW-0819">tRNA processing</keyword>
<dbReference type="EMBL" id="CP034894">
    <property type="protein sequence ID" value="QCI17400.1"/>
    <property type="molecule type" value="Genomic_DNA"/>
</dbReference>
<dbReference type="SUPFAM" id="SSF54211">
    <property type="entry name" value="Ribosomal protein S5 domain 2-like"/>
    <property type="match status" value="1"/>
</dbReference>
<dbReference type="InterPro" id="IPR000100">
    <property type="entry name" value="RNase_P"/>
</dbReference>
<keyword evidence="3 6" id="KW-0255">Endonuclease</keyword>
<dbReference type="PANTHER" id="PTHR33992:SF1">
    <property type="entry name" value="RIBONUCLEASE P PROTEIN COMPONENT"/>
    <property type="match status" value="1"/>
</dbReference>
<accession>A0A4D6XSG1</accession>
<dbReference type="InterPro" id="IPR020568">
    <property type="entry name" value="Ribosomal_Su5_D2-typ_SF"/>
</dbReference>
<evidence type="ECO:0000256" key="5">
    <source>
        <dbReference type="ARBA" id="ARBA00022884"/>
    </source>
</evidence>
<sequence>MLNYSLKKKSRLLKSIHFKYVFKKHVIQKKTELVILGRPNLLGYPRLGISISRKNIKYAYKRNIIKRLIRETFRVLQHKLTFMDFIVIAKKNIIFLNNKNIINILENLWLNYHQ</sequence>
<comment type="similarity">
    <text evidence="6">Belongs to the RnpA family.</text>
</comment>
<proteinExistence type="inferred from homology"/>
<evidence type="ECO:0000256" key="1">
    <source>
        <dbReference type="ARBA" id="ARBA00022694"/>
    </source>
</evidence>
<dbReference type="GO" id="GO:0000049">
    <property type="term" value="F:tRNA binding"/>
    <property type="evidence" value="ECO:0007669"/>
    <property type="project" value="UniProtKB-UniRule"/>
</dbReference>
<evidence type="ECO:0000256" key="7">
    <source>
        <dbReference type="NCBIfam" id="TIGR00188"/>
    </source>
</evidence>
<gene>
    <name evidence="6" type="primary">rnpA</name>
    <name evidence="8" type="ORF">D9V62_00070</name>
</gene>
<reference evidence="8 9" key="1">
    <citation type="submission" date="2018-12" db="EMBL/GenBank/DDBJ databases">
        <authorList>
            <person name="Chong R.A."/>
        </authorList>
    </citation>
    <scope>NUCLEOTIDE SEQUENCE [LARGE SCALE GENOMIC DNA]</scope>
    <source>
        <strain evidence="8 9">Ahe</strain>
    </source>
</reference>
<dbReference type="OrthoDB" id="9796422at2"/>
<dbReference type="EC" id="3.1.26.5" evidence="6 7"/>
<comment type="function">
    <text evidence="6">RNaseP catalyzes the removal of the 5'-leader sequence from pre-tRNA to produce the mature 5'-terminus. It can also cleave other RNA substrates such as 4.5S RNA. The protein component plays an auxiliary but essential role in vivo by binding to the 5'-leader sequence and broadening the substrate specificity of the ribozyme.</text>
</comment>
<name>A0A4D6XSG1_9GAMM</name>
<dbReference type="Pfam" id="PF00825">
    <property type="entry name" value="Ribonuclease_P"/>
    <property type="match status" value="1"/>
</dbReference>
<keyword evidence="2 6" id="KW-0540">Nuclease</keyword>
<comment type="catalytic activity">
    <reaction evidence="6">
        <text>Endonucleolytic cleavage of RNA, removing 5'-extranucleotides from tRNA precursor.</text>
        <dbReference type="EC" id="3.1.26.5"/>
    </reaction>
</comment>
<dbReference type="HAMAP" id="MF_00227">
    <property type="entry name" value="RNase_P"/>
    <property type="match status" value="1"/>
</dbReference>
<dbReference type="Gene3D" id="3.30.230.10">
    <property type="match status" value="1"/>
</dbReference>
<evidence type="ECO:0000313" key="8">
    <source>
        <dbReference type="EMBL" id="QCI17400.1"/>
    </source>
</evidence>
<keyword evidence="4 6" id="KW-0378">Hydrolase</keyword>
<organism evidence="8 9">
    <name type="scientific">Buchnera aphidicola</name>
    <name type="common">Aphis helianthi</name>
    <dbReference type="NCBI Taxonomy" id="2315802"/>
    <lineage>
        <taxon>Bacteria</taxon>
        <taxon>Pseudomonadati</taxon>
        <taxon>Pseudomonadota</taxon>
        <taxon>Gammaproteobacteria</taxon>
        <taxon>Enterobacterales</taxon>
        <taxon>Erwiniaceae</taxon>
        <taxon>Buchnera</taxon>
    </lineage>
</organism>
<evidence type="ECO:0000313" key="9">
    <source>
        <dbReference type="Proteomes" id="UP000298759"/>
    </source>
</evidence>
<reference evidence="8 9" key="2">
    <citation type="submission" date="2019-05" db="EMBL/GenBank/DDBJ databases">
        <title>Genome evolution of the obligate endosymbiont Buchnera aphidicola.</title>
        <authorList>
            <person name="Moran N.A."/>
        </authorList>
    </citation>
    <scope>NUCLEOTIDE SEQUENCE [LARGE SCALE GENOMIC DNA]</scope>
    <source>
        <strain evidence="8 9">Ahe</strain>
    </source>
</reference>
<evidence type="ECO:0000256" key="6">
    <source>
        <dbReference type="HAMAP-Rule" id="MF_00227"/>
    </source>
</evidence>
<protein>
    <recommendedName>
        <fullName evidence="6 7">Ribonuclease P protein component</fullName>
        <shortName evidence="6">RNase P protein</shortName>
        <shortName evidence="6">RNaseP protein</shortName>
        <ecNumber evidence="6 7">3.1.26.5</ecNumber>
    </recommendedName>
    <alternativeName>
        <fullName evidence="6">Protein C5</fullName>
    </alternativeName>
</protein>